<dbReference type="EMBL" id="CACVAX010000004">
    <property type="protein sequence ID" value="CAA6801282.1"/>
    <property type="molecule type" value="Genomic_DNA"/>
</dbReference>
<evidence type="ECO:0008006" key="2">
    <source>
        <dbReference type="Google" id="ProtNLM"/>
    </source>
</evidence>
<organism evidence="1">
    <name type="scientific">uncultured Sulfurovum sp</name>
    <dbReference type="NCBI Taxonomy" id="269237"/>
    <lineage>
        <taxon>Bacteria</taxon>
        <taxon>Pseudomonadati</taxon>
        <taxon>Campylobacterota</taxon>
        <taxon>Epsilonproteobacteria</taxon>
        <taxon>Campylobacterales</taxon>
        <taxon>Sulfurovaceae</taxon>
        <taxon>Sulfurovum</taxon>
        <taxon>environmental samples</taxon>
    </lineage>
</organism>
<protein>
    <recommendedName>
        <fullName evidence="2">Rpn family recombination-promoting nuclease/putative transposase</fullName>
    </recommendedName>
</protein>
<gene>
    <name evidence="1" type="ORF">HELGO_WM28472</name>
</gene>
<proteinExistence type="predicted"/>
<accession>A0A6S6SD89</accession>
<dbReference type="AlphaFoldDB" id="A0A6S6SD89"/>
<sequence length="287" mass="34153">MTYFYIKLFFYVKIVKSKTKALSMGKKDVISKEILKNIARDISKHILHIDIKEDMEIINQEFTRVESRESDLLFKNGDEIVHIEIQNNNHKQMHLRMCRYYTDILFLYEEYKVSQYMVYMGKEKCYMTSQIKRDKIDYGYDIIDMRDIACEELLKSNDPSAVAISILCDFKDEDKQIVVNTILRKLRELNDDKAFENYLEMVTLYSTNRGLEKEVEKGVEMLTVDIEKTPFYKIGVKTGVEQGKVEERFENAIVMIEKFKLSIDDIVKELNIKKEELLEYMKQRKLK</sequence>
<name>A0A6S6SD89_9BACT</name>
<reference evidence="1" key="1">
    <citation type="submission" date="2020-01" db="EMBL/GenBank/DDBJ databases">
        <authorList>
            <person name="Meier V. D."/>
            <person name="Meier V D."/>
        </authorList>
    </citation>
    <scope>NUCLEOTIDE SEQUENCE</scope>
    <source>
        <strain evidence="1">HLG_WM_MAG_04</strain>
    </source>
</reference>
<evidence type="ECO:0000313" key="1">
    <source>
        <dbReference type="EMBL" id="CAA6801282.1"/>
    </source>
</evidence>